<dbReference type="InterPro" id="IPR009061">
    <property type="entry name" value="DNA-bd_dom_put_sf"/>
</dbReference>
<feature type="domain" description="Helix-turn-helix" evidence="1">
    <location>
        <begin position="33"/>
        <end position="76"/>
    </location>
</feature>
<dbReference type="AlphaFoldDB" id="A0A7S7RV65"/>
<dbReference type="NCBIfam" id="TIGR01764">
    <property type="entry name" value="excise"/>
    <property type="match status" value="1"/>
</dbReference>
<dbReference type="InterPro" id="IPR010093">
    <property type="entry name" value="SinI_DNA-bd"/>
</dbReference>
<name>A0A7S7RV65_9ACTN</name>
<dbReference type="EMBL" id="CP063767">
    <property type="protein sequence ID" value="QOY61335.1"/>
    <property type="molecule type" value="Genomic_DNA"/>
</dbReference>
<dbReference type="Pfam" id="PF12728">
    <property type="entry name" value="HTH_17"/>
    <property type="match status" value="1"/>
</dbReference>
<accession>A0A7S7RV65</accession>
<sequence>MSTITVGLRTPHNSRFTIEQVRDGAGSLPALIDTPTVAALAGVSERHIQRMAGSGKLPCVRVGNRYRFNTVDVLERLGLSEAMTDAS</sequence>
<dbReference type="SUPFAM" id="SSF46955">
    <property type="entry name" value="Putative DNA-binding domain"/>
    <property type="match status" value="1"/>
</dbReference>
<evidence type="ECO:0000313" key="3">
    <source>
        <dbReference type="Proteomes" id="UP000593735"/>
    </source>
</evidence>
<dbReference type="Proteomes" id="UP000593735">
    <property type="component" value="Chromosome"/>
</dbReference>
<organism evidence="2 3">
    <name type="scientific">Thermophilibacter immobilis</name>
    <dbReference type="NCBI Taxonomy" id="2779519"/>
    <lineage>
        <taxon>Bacteria</taxon>
        <taxon>Bacillati</taxon>
        <taxon>Actinomycetota</taxon>
        <taxon>Coriobacteriia</taxon>
        <taxon>Coriobacteriales</taxon>
        <taxon>Atopobiaceae</taxon>
        <taxon>Thermophilibacter</taxon>
    </lineage>
</organism>
<dbReference type="KEGG" id="tio:INP52_03870"/>
<dbReference type="GO" id="GO:0003677">
    <property type="term" value="F:DNA binding"/>
    <property type="evidence" value="ECO:0007669"/>
    <property type="project" value="InterPro"/>
</dbReference>
<keyword evidence="3" id="KW-1185">Reference proteome</keyword>
<dbReference type="InterPro" id="IPR041657">
    <property type="entry name" value="HTH_17"/>
</dbReference>
<reference evidence="2 3" key="1">
    <citation type="submission" date="2020-10" db="EMBL/GenBank/DDBJ databases">
        <title>Olsenella immobilis sp.nov., isolated from the mud in a fermentation cellar used for the production of Chinese strong-flavoured liquor.</title>
        <authorList>
            <person name="Lu L."/>
        </authorList>
    </citation>
    <scope>NUCLEOTIDE SEQUENCE [LARGE SCALE GENOMIC DNA]</scope>
    <source>
        <strain evidence="2 3">LZLJ-2</strain>
    </source>
</reference>
<evidence type="ECO:0000259" key="1">
    <source>
        <dbReference type="Pfam" id="PF12728"/>
    </source>
</evidence>
<evidence type="ECO:0000313" key="2">
    <source>
        <dbReference type="EMBL" id="QOY61335.1"/>
    </source>
</evidence>
<dbReference type="RefSeq" id="WP_194372565.1">
    <property type="nucleotide sequence ID" value="NZ_CP063767.1"/>
</dbReference>
<proteinExistence type="predicted"/>
<gene>
    <name evidence="2" type="ORF">INP52_03870</name>
</gene>
<protein>
    <submittedName>
        <fullName evidence="2">Helix-turn-helix domain-containing protein</fullName>
    </submittedName>
</protein>